<dbReference type="Proteomes" id="UP001230504">
    <property type="component" value="Unassembled WGS sequence"/>
</dbReference>
<dbReference type="InterPro" id="IPR045851">
    <property type="entry name" value="AMP-bd_C_sf"/>
</dbReference>
<dbReference type="PANTHER" id="PTHR24096:SF422">
    <property type="entry name" value="BCDNA.GH02901"/>
    <property type="match status" value="1"/>
</dbReference>
<dbReference type="Pfam" id="PF13193">
    <property type="entry name" value="AMP-binding_C"/>
    <property type="match status" value="1"/>
</dbReference>
<feature type="domain" description="AMP-binding enzyme C-terminal" evidence="2">
    <location>
        <begin position="476"/>
        <end position="557"/>
    </location>
</feature>
<evidence type="ECO:0000259" key="1">
    <source>
        <dbReference type="Pfam" id="PF00501"/>
    </source>
</evidence>
<keyword evidence="4" id="KW-1185">Reference proteome</keyword>
<dbReference type="EMBL" id="JAHLJV010000064">
    <property type="protein sequence ID" value="KAK1579624.1"/>
    <property type="molecule type" value="Genomic_DNA"/>
</dbReference>
<sequence>MSFKPPAFVPTLPYDPPDTLAVHEFLFGDEDDYGRRPKAESKPPFTCGVTGKAYSAFEVKERIELLARALASDLGWQVNEGSEMGKVIGIYSLNTIDTLTVSWATHRLSGVSCPISSAYSELELTNLLKSVNCKALFTCKPLLDQALSAAAAVGIPSRHVYLLDLPSQSANESQVPFGAKSVDRLIKEARSMTPLPRLQWSKGQGARQTAFMCTSSGTSGLPKCVKMSHKNVIANILQVSTYDSISNHTEAEMSLGVLPLSHGYALNMISLNSVYRGDSIVILQAFDLFQTLEVIEKYSLRRLWLIPSMITAISKAFSLVKRYDLSSVMTVVTAASPLDEETSVLFSGLFPNCKLIQAYGLTEASVILTMVDQNDIMHGSSGSLLPAVQARLIDSNGQDINEHDRAGELWVRSPGVMLGYHNNEAATREMITEDGWLRTGDLVEFRQSPKGNDQIFIVDRIKELIKVRGMQVAPAELESFLLLHPAIIDVAVIPVPSESAGELPMAYVVKSPLAKHRDESALREELYNHVKRSLSQYKHLDGGIEFIDSIPKTISGKTRRAILKERAKALVRDRKIRAQIATEWQEPAEEYDESVIIQVIDFDSEEDEDY</sequence>
<dbReference type="GeneID" id="85442842"/>
<dbReference type="PROSITE" id="PS00455">
    <property type="entry name" value="AMP_BINDING"/>
    <property type="match status" value="1"/>
</dbReference>
<dbReference type="SUPFAM" id="SSF56801">
    <property type="entry name" value="Acetyl-CoA synthetase-like"/>
    <property type="match status" value="1"/>
</dbReference>
<reference evidence="3" key="1">
    <citation type="submission" date="2021-06" db="EMBL/GenBank/DDBJ databases">
        <title>Comparative genomics, transcriptomics and evolutionary studies reveal genomic signatures of adaptation to plant cell wall in hemibiotrophic fungi.</title>
        <authorList>
            <consortium name="DOE Joint Genome Institute"/>
            <person name="Baroncelli R."/>
            <person name="Diaz J.F."/>
            <person name="Benocci T."/>
            <person name="Peng M."/>
            <person name="Battaglia E."/>
            <person name="Haridas S."/>
            <person name="Andreopoulos W."/>
            <person name="Labutti K."/>
            <person name="Pangilinan J."/>
            <person name="Floch G.L."/>
            <person name="Makela M.R."/>
            <person name="Henrissat B."/>
            <person name="Grigoriev I.V."/>
            <person name="Crouch J.A."/>
            <person name="De Vries R.P."/>
            <person name="Sukno S.A."/>
            <person name="Thon M.R."/>
        </authorList>
    </citation>
    <scope>NUCLEOTIDE SEQUENCE</scope>
    <source>
        <strain evidence="3">CBS 125086</strain>
    </source>
</reference>
<evidence type="ECO:0000313" key="4">
    <source>
        <dbReference type="Proteomes" id="UP001230504"/>
    </source>
</evidence>
<dbReference type="GO" id="GO:0016405">
    <property type="term" value="F:CoA-ligase activity"/>
    <property type="evidence" value="ECO:0007669"/>
    <property type="project" value="TreeGrafter"/>
</dbReference>
<dbReference type="RefSeq" id="XP_060410743.1">
    <property type="nucleotide sequence ID" value="XM_060558602.1"/>
</dbReference>
<proteinExistence type="predicted"/>
<protein>
    <recommendedName>
        <fullName evidence="5">AMP-binding enzyme</fullName>
    </recommendedName>
</protein>
<accession>A0AAD8V2D8</accession>
<gene>
    <name evidence="3" type="ORF">LY79DRAFT_563816</name>
</gene>
<feature type="domain" description="AMP-dependent synthetase/ligase" evidence="1">
    <location>
        <begin position="50"/>
        <end position="421"/>
    </location>
</feature>
<comment type="caution">
    <text evidence="3">The sequence shown here is derived from an EMBL/GenBank/DDBJ whole genome shotgun (WGS) entry which is preliminary data.</text>
</comment>
<evidence type="ECO:0000259" key="2">
    <source>
        <dbReference type="Pfam" id="PF13193"/>
    </source>
</evidence>
<evidence type="ECO:0008006" key="5">
    <source>
        <dbReference type="Google" id="ProtNLM"/>
    </source>
</evidence>
<dbReference type="AlphaFoldDB" id="A0AAD8V2D8"/>
<name>A0AAD8V2D8_9PEZI</name>
<dbReference type="InterPro" id="IPR020845">
    <property type="entry name" value="AMP-binding_CS"/>
</dbReference>
<dbReference type="Gene3D" id="3.30.300.30">
    <property type="match status" value="1"/>
</dbReference>
<dbReference type="InterPro" id="IPR042099">
    <property type="entry name" value="ANL_N_sf"/>
</dbReference>
<dbReference type="Gene3D" id="3.40.50.12780">
    <property type="entry name" value="N-terminal domain of ligase-like"/>
    <property type="match status" value="1"/>
</dbReference>
<dbReference type="InterPro" id="IPR025110">
    <property type="entry name" value="AMP-bd_C"/>
</dbReference>
<dbReference type="InterPro" id="IPR000873">
    <property type="entry name" value="AMP-dep_synth/lig_dom"/>
</dbReference>
<dbReference type="Pfam" id="PF00501">
    <property type="entry name" value="AMP-binding"/>
    <property type="match status" value="1"/>
</dbReference>
<evidence type="ECO:0000313" key="3">
    <source>
        <dbReference type="EMBL" id="KAK1579624.1"/>
    </source>
</evidence>
<dbReference type="PANTHER" id="PTHR24096">
    <property type="entry name" value="LONG-CHAIN-FATTY-ACID--COA LIGASE"/>
    <property type="match status" value="1"/>
</dbReference>
<organism evidence="3 4">
    <name type="scientific">Colletotrichum navitas</name>
    <dbReference type="NCBI Taxonomy" id="681940"/>
    <lineage>
        <taxon>Eukaryota</taxon>
        <taxon>Fungi</taxon>
        <taxon>Dikarya</taxon>
        <taxon>Ascomycota</taxon>
        <taxon>Pezizomycotina</taxon>
        <taxon>Sordariomycetes</taxon>
        <taxon>Hypocreomycetidae</taxon>
        <taxon>Glomerellales</taxon>
        <taxon>Glomerellaceae</taxon>
        <taxon>Colletotrichum</taxon>
        <taxon>Colletotrichum graminicola species complex</taxon>
    </lineage>
</organism>